<dbReference type="PROSITE" id="PS50943">
    <property type="entry name" value="HTH_CROC1"/>
    <property type="match status" value="1"/>
</dbReference>
<feature type="domain" description="HTH cro/C1-type" evidence="1">
    <location>
        <begin position="20"/>
        <end position="74"/>
    </location>
</feature>
<evidence type="ECO:0000259" key="1">
    <source>
        <dbReference type="PROSITE" id="PS50943"/>
    </source>
</evidence>
<dbReference type="Proteomes" id="UP000004105">
    <property type="component" value="Unassembled WGS sequence"/>
</dbReference>
<proteinExistence type="predicted"/>
<dbReference type="SUPFAM" id="SSF47413">
    <property type="entry name" value="lambda repressor-like DNA-binding domains"/>
    <property type="match status" value="1"/>
</dbReference>
<dbReference type="AlphaFoldDB" id="F2BFJ2"/>
<protein>
    <submittedName>
        <fullName evidence="2">DNA-binding protein</fullName>
    </submittedName>
</protein>
<sequence length="87" mass="9854">MGNLRLSVHSAEHTYLRQILIQRRLDLGLSQRALAERLGVIHSFVGKVETGDRRLDVFEFADYCAGLEWDAPEVLRNVINQTATSSE</sequence>
<keyword evidence="3" id="KW-1185">Reference proteome</keyword>
<dbReference type="CDD" id="cd00093">
    <property type="entry name" value="HTH_XRE"/>
    <property type="match status" value="1"/>
</dbReference>
<keyword evidence="2" id="KW-0238">DNA-binding</keyword>
<dbReference type="RefSeq" id="WP_007343504.1">
    <property type="nucleotide sequence ID" value="NZ_GL878494.1"/>
</dbReference>
<gene>
    <name evidence="2" type="ORF">HMPREF9123_2499</name>
</gene>
<dbReference type="Pfam" id="PF13560">
    <property type="entry name" value="HTH_31"/>
    <property type="match status" value="1"/>
</dbReference>
<dbReference type="InterPro" id="IPR010982">
    <property type="entry name" value="Lambda_DNA-bd_dom_sf"/>
</dbReference>
<reference evidence="2 3" key="1">
    <citation type="submission" date="2011-02" db="EMBL/GenBank/DDBJ databases">
        <authorList>
            <person name="Muzny D."/>
            <person name="Qin X."/>
            <person name="Deng J."/>
            <person name="Jiang H."/>
            <person name="Liu Y."/>
            <person name="Qu J."/>
            <person name="Song X.-Z."/>
            <person name="Zhang L."/>
            <person name="Thornton R."/>
            <person name="Coyle M."/>
            <person name="Francisco L."/>
            <person name="Jackson L."/>
            <person name="Javaid M."/>
            <person name="Korchina V."/>
            <person name="Kovar C."/>
            <person name="Mata R."/>
            <person name="Mathew T."/>
            <person name="Ngo R."/>
            <person name="Nguyen L."/>
            <person name="Nguyen N."/>
            <person name="Okwuonu G."/>
            <person name="Ongeri F."/>
            <person name="Pham C."/>
            <person name="Simmons D."/>
            <person name="Wilczek-Boney K."/>
            <person name="Hale W."/>
            <person name="Jakkamsetti A."/>
            <person name="Pham P."/>
            <person name="Ruth R."/>
            <person name="San Lucas F."/>
            <person name="Warren J."/>
            <person name="Zhang J."/>
            <person name="Zhao Z."/>
            <person name="Zhou C."/>
            <person name="Zhu D."/>
            <person name="Lee S."/>
            <person name="Bess C."/>
            <person name="Blankenburg K."/>
            <person name="Forbes L."/>
            <person name="Fu Q."/>
            <person name="Gubbala S."/>
            <person name="Hirani K."/>
            <person name="Jayaseelan J.C."/>
            <person name="Lara F."/>
            <person name="Munidasa M."/>
            <person name="Palculict T."/>
            <person name="Patil S."/>
            <person name="Pu L.-L."/>
            <person name="Saada N."/>
            <person name="Tang L."/>
            <person name="Weissenberger G."/>
            <person name="Zhu Y."/>
            <person name="Hemphill L."/>
            <person name="Shang Y."/>
            <person name="Youmans B."/>
            <person name="Ayvaz T."/>
            <person name="Ross M."/>
            <person name="Santibanez J."/>
            <person name="Aqrawi P."/>
            <person name="Gross S."/>
            <person name="Joshi V."/>
            <person name="Fowler G."/>
            <person name="Nazareth L."/>
            <person name="Reid J."/>
            <person name="Worley K."/>
            <person name="Petrosino J."/>
            <person name="Highlander S."/>
            <person name="Gibbs R."/>
        </authorList>
    </citation>
    <scope>NUCLEOTIDE SEQUENCE [LARGE SCALE GENOMIC DNA]</scope>
    <source>
        <strain evidence="2 3">ATCC BAA-1200</strain>
    </source>
</reference>
<evidence type="ECO:0000313" key="2">
    <source>
        <dbReference type="EMBL" id="EGF08682.1"/>
    </source>
</evidence>
<dbReference type="OrthoDB" id="9803379at2"/>
<accession>F2BFJ2</accession>
<dbReference type="Gene3D" id="1.10.260.40">
    <property type="entry name" value="lambda repressor-like DNA-binding domains"/>
    <property type="match status" value="1"/>
</dbReference>
<evidence type="ECO:0000313" key="3">
    <source>
        <dbReference type="Proteomes" id="UP000004105"/>
    </source>
</evidence>
<dbReference type="HOGENOM" id="CLU_066192_30_2_4"/>
<name>F2BFJ2_9NEIS</name>
<dbReference type="EMBL" id="AFAY01000049">
    <property type="protein sequence ID" value="EGF08682.1"/>
    <property type="molecule type" value="Genomic_DNA"/>
</dbReference>
<organism evidence="2 3">
    <name type="scientific">Neisseria bacilliformis ATCC BAA-1200</name>
    <dbReference type="NCBI Taxonomy" id="888742"/>
    <lineage>
        <taxon>Bacteria</taxon>
        <taxon>Pseudomonadati</taxon>
        <taxon>Pseudomonadota</taxon>
        <taxon>Betaproteobacteria</taxon>
        <taxon>Neisseriales</taxon>
        <taxon>Neisseriaceae</taxon>
        <taxon>Neisseria</taxon>
    </lineage>
</organism>
<dbReference type="SMART" id="SM00530">
    <property type="entry name" value="HTH_XRE"/>
    <property type="match status" value="1"/>
</dbReference>
<comment type="caution">
    <text evidence="2">The sequence shown here is derived from an EMBL/GenBank/DDBJ whole genome shotgun (WGS) entry which is preliminary data.</text>
</comment>
<dbReference type="InterPro" id="IPR001387">
    <property type="entry name" value="Cro/C1-type_HTH"/>
</dbReference>
<dbReference type="GO" id="GO:0003677">
    <property type="term" value="F:DNA binding"/>
    <property type="evidence" value="ECO:0007669"/>
    <property type="project" value="UniProtKB-KW"/>
</dbReference>